<proteinExistence type="predicted"/>
<feature type="transmembrane region" description="Helical" evidence="2">
    <location>
        <begin position="412"/>
        <end position="436"/>
    </location>
</feature>
<reference evidence="3 4" key="1">
    <citation type="submission" date="2011-09" db="EMBL/GenBank/DDBJ databases">
        <authorList>
            <consortium name="US DOE Joint Genome Institute (JGI-PGF)"/>
            <person name="Lucas S."/>
            <person name="Han J."/>
            <person name="Lapidus A."/>
            <person name="Cheng J.-F."/>
            <person name="Goodwin L."/>
            <person name="Pitluck S."/>
            <person name="Peters L."/>
            <person name="Land M.L."/>
            <person name="Hauser L."/>
            <person name="Brambilla E."/>
            <person name="Klenk H.-P."/>
            <person name="Woyke T.J."/>
        </authorList>
    </citation>
    <scope>NUCLEOTIDE SEQUENCE [LARGE SCALE GENOMIC DNA]</scope>
    <source>
        <strain evidence="3 4">K62</strain>
    </source>
</reference>
<evidence type="ECO:0000313" key="3">
    <source>
        <dbReference type="EMBL" id="EIE99888.1"/>
    </source>
</evidence>
<keyword evidence="4" id="KW-1185">Reference proteome</keyword>
<accession>I1D4L4</accession>
<feature type="coiled-coil region" evidence="1">
    <location>
        <begin position="438"/>
        <end position="465"/>
    </location>
</feature>
<evidence type="ECO:0000313" key="4">
    <source>
        <dbReference type="Proteomes" id="UP000005087"/>
    </source>
</evidence>
<dbReference type="EMBL" id="CM001484">
    <property type="protein sequence ID" value="EIE99888.1"/>
    <property type="molecule type" value="Genomic_DNA"/>
</dbReference>
<dbReference type="Proteomes" id="UP000005087">
    <property type="component" value="Chromosome"/>
</dbReference>
<feature type="transmembrane region" description="Helical" evidence="2">
    <location>
        <begin position="218"/>
        <end position="239"/>
    </location>
</feature>
<keyword evidence="1" id="KW-0175">Coiled coil</keyword>
<dbReference type="STRING" id="928724.SacglDRAFT_03020"/>
<reference evidence="4" key="2">
    <citation type="submission" date="2012-01" db="EMBL/GenBank/DDBJ databases">
        <title>Noncontiguous Finished sequence of chromosome of Saccharomonospora glauca K62.</title>
        <authorList>
            <consortium name="US DOE Joint Genome Institute"/>
            <person name="Lucas S."/>
            <person name="Han J."/>
            <person name="Lapidus A."/>
            <person name="Cheng J.-F."/>
            <person name="Goodwin L."/>
            <person name="Pitluck S."/>
            <person name="Peters L."/>
            <person name="Mikhailova N."/>
            <person name="Held B."/>
            <person name="Detter J.C."/>
            <person name="Han C."/>
            <person name="Tapia R."/>
            <person name="Land M."/>
            <person name="Hauser L."/>
            <person name="Kyrpides N."/>
            <person name="Ivanova N."/>
            <person name="Pagani I."/>
            <person name="Brambilla E.-M."/>
            <person name="Klenk H.-P."/>
            <person name="Woyke T."/>
        </authorList>
    </citation>
    <scope>NUCLEOTIDE SEQUENCE [LARGE SCALE GENOMIC DNA]</scope>
    <source>
        <strain evidence="4">K62</strain>
    </source>
</reference>
<dbReference type="OrthoDB" id="4501073at2"/>
<organism evidence="3 4">
    <name type="scientific">Saccharomonospora glauca K62</name>
    <dbReference type="NCBI Taxonomy" id="928724"/>
    <lineage>
        <taxon>Bacteria</taxon>
        <taxon>Bacillati</taxon>
        <taxon>Actinomycetota</taxon>
        <taxon>Actinomycetes</taxon>
        <taxon>Pseudonocardiales</taxon>
        <taxon>Pseudonocardiaceae</taxon>
        <taxon>Saccharomonospora</taxon>
    </lineage>
</organism>
<protein>
    <submittedName>
        <fullName evidence="3">Uncharacterized protein</fullName>
    </submittedName>
</protein>
<dbReference type="HOGENOM" id="CLU_421438_0_0_11"/>
<sequence>MSVRKPETHNTATDNSTVGIQAEQVHNSTVYMNSPDMPADEKFRKGVNHLKGGLPSKASELISEAIAEGYDNSESRFYWFLAKLGKRSYRELGRDEKEELRHAQALLVDYPEDEWKQGIDVICSLLNRMEDPESDPEAELKALRELPDRQRVLIGEHLGMFLNGTLKDALWADMRDAAHRVAAEKERKDRVWAFFEPDPATPLAVYPELVSSSFSEKINLAFSTIAFAAAFGYLSWGVFSAGSLLPLFAFPLAMGGLYVGIRNAAEWEFRAGRLRRKEHEFAGVVSFPPSHDDNFSRRIVQFFDYYFYKYAPRDEAERKSWFADTRGVRRSLQNELIELYSNESVRPESVKWLARYLVRDVRKKWQEGVLFQYRERYWTPFKIKFQCCVGIFFALAGMSFVVQSAFEAEPVLSGLTTVALIISGGISVQLFLSIYLEKIRYDDDLENYAQEIANREKEYRRWKGKVEHAKPTDEQMERWLNADKTIFLDHALKEYKLAWRDIIAYTFLQSPSKTYRRARVSYGPWRYSRYSMLLFLITADGVREVGAELDFERSQLNGFERTNYRFDAVASVRVITSGDTPHSLELTLVNGEPRKIKVVDEDPALLETDSKDQERPEDLTNLTLESFGFDQALHVLEGIAAEGKQWIHRN</sequence>
<dbReference type="eggNOG" id="ENOG502Z92A">
    <property type="taxonomic scope" value="Bacteria"/>
</dbReference>
<keyword evidence="2" id="KW-0812">Transmembrane</keyword>
<evidence type="ECO:0000256" key="1">
    <source>
        <dbReference type="SAM" id="Coils"/>
    </source>
</evidence>
<evidence type="ECO:0000256" key="2">
    <source>
        <dbReference type="SAM" id="Phobius"/>
    </source>
</evidence>
<gene>
    <name evidence="3" type="ORF">SacglDRAFT_03020</name>
</gene>
<keyword evidence="2" id="KW-0472">Membrane</keyword>
<dbReference type="AlphaFoldDB" id="I1D4L4"/>
<name>I1D4L4_9PSEU</name>
<feature type="transmembrane region" description="Helical" evidence="2">
    <location>
        <begin position="383"/>
        <end position="406"/>
    </location>
</feature>
<feature type="transmembrane region" description="Helical" evidence="2">
    <location>
        <begin position="245"/>
        <end position="265"/>
    </location>
</feature>
<keyword evidence="2" id="KW-1133">Transmembrane helix</keyword>